<dbReference type="EMBL" id="RZGR01000004">
    <property type="protein sequence ID" value="RUQ90448.1"/>
    <property type="molecule type" value="Genomic_DNA"/>
</dbReference>
<dbReference type="Pfam" id="PF03550">
    <property type="entry name" value="LolB"/>
    <property type="match status" value="1"/>
</dbReference>
<dbReference type="GO" id="GO:0009279">
    <property type="term" value="C:cell outer membrane"/>
    <property type="evidence" value="ECO:0007669"/>
    <property type="project" value="UniProtKB-SubCell"/>
</dbReference>
<reference evidence="14 15" key="1">
    <citation type="submission" date="2018-12" db="EMBL/GenBank/DDBJ databases">
        <title>Legionella sp,whole genome shotgun sequence.</title>
        <authorList>
            <person name="Wu H."/>
        </authorList>
    </citation>
    <scope>NUCLEOTIDE SEQUENCE [LARGE SCALE GENOMIC DNA]</scope>
    <source>
        <strain evidence="15">km714</strain>
    </source>
</reference>
<proteinExistence type="inferred from homology"/>
<evidence type="ECO:0000256" key="9">
    <source>
        <dbReference type="ARBA" id="ARBA00023139"/>
    </source>
</evidence>
<evidence type="ECO:0000256" key="4">
    <source>
        <dbReference type="ARBA" id="ARBA00016202"/>
    </source>
</evidence>
<sequence length="200" mass="22018">MNALKRTCIFSIALLSACAPPKPAEEPPVNVTMPVAERKTQTDTVSSWVISGAMAAKNKNKAWSASLNWRQQGMNKYQIRLFGPLGGGTVIIEKEGGAITYKDGPKTITSQNADDLLQQQTGIRLPVNNLYYWVRGLPAPGPVQASKYDEYNHLISLQQAGYHINYESYTSVNKIDLPSKIRLQGNGVSIKLIIKQWSVG</sequence>
<dbReference type="SUPFAM" id="SSF89392">
    <property type="entry name" value="Prokaryotic lipoproteins and lipoprotein localization factors"/>
    <property type="match status" value="1"/>
</dbReference>
<organism evidence="14 15">
    <name type="scientific">Legionella septentrionalis</name>
    <dbReference type="NCBI Taxonomy" id="2498109"/>
    <lineage>
        <taxon>Bacteria</taxon>
        <taxon>Pseudomonadati</taxon>
        <taxon>Pseudomonadota</taxon>
        <taxon>Gammaproteobacteria</taxon>
        <taxon>Legionellales</taxon>
        <taxon>Legionellaceae</taxon>
        <taxon>Legionella</taxon>
    </lineage>
</organism>
<dbReference type="Gene3D" id="2.50.20.10">
    <property type="entry name" value="Lipoprotein localisation LolA/LolB/LppX"/>
    <property type="match status" value="1"/>
</dbReference>
<dbReference type="OrthoDB" id="9797618at2"/>
<dbReference type="PROSITE" id="PS51257">
    <property type="entry name" value="PROKAR_LIPOPROTEIN"/>
    <property type="match status" value="1"/>
</dbReference>
<keyword evidence="8" id="KW-0472">Membrane</keyword>
<evidence type="ECO:0000256" key="12">
    <source>
        <dbReference type="ARBA" id="ARBA00023288"/>
    </source>
</evidence>
<gene>
    <name evidence="14" type="primary">lolB</name>
    <name evidence="14" type="ORF">EKM59_01965</name>
</gene>
<evidence type="ECO:0000313" key="14">
    <source>
        <dbReference type="EMBL" id="RUQ90448.1"/>
    </source>
</evidence>
<dbReference type="RefSeq" id="WP_127032535.1">
    <property type="nucleotide sequence ID" value="NZ_RZGR01000004.1"/>
</dbReference>
<evidence type="ECO:0000256" key="3">
    <source>
        <dbReference type="ARBA" id="ARBA00011245"/>
    </source>
</evidence>
<evidence type="ECO:0000256" key="5">
    <source>
        <dbReference type="ARBA" id="ARBA00022448"/>
    </source>
</evidence>
<dbReference type="GO" id="GO:0015031">
    <property type="term" value="P:protein transport"/>
    <property type="evidence" value="ECO:0007669"/>
    <property type="project" value="UniProtKB-KW"/>
</dbReference>
<keyword evidence="12 14" id="KW-0449">Lipoprotein</keyword>
<keyword evidence="9" id="KW-0564">Palmitate</keyword>
<dbReference type="InterPro" id="IPR029046">
    <property type="entry name" value="LolA/LolB/LppX"/>
</dbReference>
<evidence type="ECO:0000256" key="7">
    <source>
        <dbReference type="ARBA" id="ARBA00022927"/>
    </source>
</evidence>
<feature type="signal peptide" evidence="13">
    <location>
        <begin position="1"/>
        <end position="24"/>
    </location>
</feature>
<feature type="chain" id="PRO_5018661015" description="Outer-membrane lipoprotein LolB" evidence="13">
    <location>
        <begin position="25"/>
        <end position="200"/>
    </location>
</feature>
<evidence type="ECO:0000256" key="2">
    <source>
        <dbReference type="ARBA" id="ARBA00009696"/>
    </source>
</evidence>
<keyword evidence="11" id="KW-0998">Cell outer membrane</keyword>
<evidence type="ECO:0000256" key="1">
    <source>
        <dbReference type="ARBA" id="ARBA00004459"/>
    </source>
</evidence>
<dbReference type="CDD" id="cd16326">
    <property type="entry name" value="LolB"/>
    <property type="match status" value="1"/>
</dbReference>
<comment type="caution">
    <text evidence="14">The sequence shown here is derived from an EMBL/GenBank/DDBJ whole genome shotgun (WGS) entry which is preliminary data.</text>
</comment>
<dbReference type="InterPro" id="IPR004565">
    <property type="entry name" value="OM_lipoprot_LolB"/>
</dbReference>
<evidence type="ECO:0000256" key="8">
    <source>
        <dbReference type="ARBA" id="ARBA00023136"/>
    </source>
</evidence>
<evidence type="ECO:0000256" key="6">
    <source>
        <dbReference type="ARBA" id="ARBA00022729"/>
    </source>
</evidence>
<comment type="subcellular location">
    <subcellularLocation>
        <location evidence="1">Cell outer membrane</location>
        <topology evidence="1">Lipid-anchor</topology>
    </subcellularLocation>
</comment>
<evidence type="ECO:0000256" key="13">
    <source>
        <dbReference type="SAM" id="SignalP"/>
    </source>
</evidence>
<comment type="subunit">
    <text evidence="3">Monomer.</text>
</comment>
<name>A0A3S0XUE2_9GAMM</name>
<accession>A0A3S0XUE2</accession>
<keyword evidence="15" id="KW-1185">Reference proteome</keyword>
<keyword evidence="6 13" id="KW-0732">Signal</keyword>
<dbReference type="AlphaFoldDB" id="A0A3S0XUE2"/>
<keyword evidence="7" id="KW-0653">Protein transport</keyword>
<protein>
    <recommendedName>
        <fullName evidence="4">Outer-membrane lipoprotein LolB</fullName>
    </recommendedName>
</protein>
<evidence type="ECO:0000256" key="11">
    <source>
        <dbReference type="ARBA" id="ARBA00023237"/>
    </source>
</evidence>
<evidence type="ECO:0000256" key="10">
    <source>
        <dbReference type="ARBA" id="ARBA00023186"/>
    </source>
</evidence>
<keyword evidence="5" id="KW-0813">Transport</keyword>
<dbReference type="NCBIfam" id="TIGR00548">
    <property type="entry name" value="lolB"/>
    <property type="match status" value="1"/>
</dbReference>
<evidence type="ECO:0000313" key="15">
    <source>
        <dbReference type="Proteomes" id="UP000288012"/>
    </source>
</evidence>
<dbReference type="Proteomes" id="UP000288012">
    <property type="component" value="Unassembled WGS sequence"/>
</dbReference>
<comment type="similarity">
    <text evidence="2">Belongs to the LolB family.</text>
</comment>
<keyword evidence="10" id="KW-0143">Chaperone</keyword>